<reference evidence="7 8" key="1">
    <citation type="submission" date="2020-08" db="EMBL/GenBank/DDBJ databases">
        <title>Genomic Encyclopedia of Type Strains, Phase III (KMG-III): the genomes of soil and plant-associated and newly described type strains.</title>
        <authorList>
            <person name="Whitman W."/>
        </authorList>
    </citation>
    <scope>NUCLEOTIDE SEQUENCE [LARGE SCALE GENOMIC DNA]</scope>
    <source>
        <strain evidence="7 8">CECT 5862</strain>
    </source>
</reference>
<keyword evidence="4" id="KW-0788">Thiol protease</keyword>
<dbReference type="SUPFAM" id="SSF54001">
    <property type="entry name" value="Cysteine proteinases"/>
    <property type="match status" value="1"/>
</dbReference>
<dbReference type="PANTHER" id="PTHR47053">
    <property type="entry name" value="MUREIN DD-ENDOPEPTIDASE MEPH-RELATED"/>
    <property type="match status" value="1"/>
</dbReference>
<dbReference type="PROSITE" id="PS51935">
    <property type="entry name" value="NLPC_P60"/>
    <property type="match status" value="1"/>
</dbReference>
<sequence>MKWKAIGVMSVCSVLLVSCSGGQERAAQRQEASQQYARSLVQDRLNVTPNQTRQPNESRMQPMQTQNQAQIRTNQAGGGNGFQALAVANGEKIQVTPLMRDGEVWIPLEQIANHYDYNYDWDADDKKVTIGETDVLFELEVDSYNAKNGDNTITLHKPPVLQNNQVYLEISSFAQLWQTQAAWDEASQSVVISPKVDTPSPGKPPVTTTPDTGTDTGTGDGTGAGDAGTGEGTQAAQGKAGEVITFAKKFMGTPYLWAAGPYETTKKFDCSSYMQYIYKHIGIKLPRSSRAQSTVGQLVARDALQPGDIVFFYTPGRYTSNKIVGHVGMYIGNNQVIHTTNKPGVTIAPLNGSLEKRYLWSRRVIQ</sequence>
<dbReference type="InterPro" id="IPR012854">
    <property type="entry name" value="Cu_amine_oxidase-like_N"/>
</dbReference>
<feature type="domain" description="NlpC/P60" evidence="6">
    <location>
        <begin position="237"/>
        <end position="366"/>
    </location>
</feature>
<accession>A0A7W5FNA9</accession>
<evidence type="ECO:0000256" key="4">
    <source>
        <dbReference type="ARBA" id="ARBA00022807"/>
    </source>
</evidence>
<dbReference type="Pfam" id="PF00877">
    <property type="entry name" value="NLPC_P60"/>
    <property type="match status" value="1"/>
</dbReference>
<dbReference type="InterPro" id="IPR051202">
    <property type="entry name" value="Peptidase_C40"/>
</dbReference>
<dbReference type="SUPFAM" id="SSF55383">
    <property type="entry name" value="Copper amine oxidase, domain N"/>
    <property type="match status" value="1"/>
</dbReference>
<evidence type="ECO:0000256" key="2">
    <source>
        <dbReference type="ARBA" id="ARBA00022670"/>
    </source>
</evidence>
<feature type="region of interest" description="Disordered" evidence="5">
    <location>
        <begin position="193"/>
        <end position="236"/>
    </location>
</feature>
<dbReference type="Gene3D" id="3.30.457.10">
    <property type="entry name" value="Copper amine oxidase-like, N-terminal domain"/>
    <property type="match status" value="1"/>
</dbReference>
<keyword evidence="2" id="KW-0645">Protease</keyword>
<evidence type="ECO:0000256" key="1">
    <source>
        <dbReference type="ARBA" id="ARBA00007074"/>
    </source>
</evidence>
<gene>
    <name evidence="7" type="ORF">FHS18_003214</name>
</gene>
<dbReference type="RefSeq" id="WP_183601013.1">
    <property type="nucleotide sequence ID" value="NZ_JACHXK010000006.1"/>
</dbReference>
<evidence type="ECO:0000259" key="6">
    <source>
        <dbReference type="PROSITE" id="PS51935"/>
    </source>
</evidence>
<dbReference type="Proteomes" id="UP000570361">
    <property type="component" value="Unassembled WGS sequence"/>
</dbReference>
<evidence type="ECO:0000313" key="7">
    <source>
        <dbReference type="EMBL" id="MBB3111146.1"/>
    </source>
</evidence>
<dbReference type="EMBL" id="JACHXK010000006">
    <property type="protein sequence ID" value="MBB3111146.1"/>
    <property type="molecule type" value="Genomic_DNA"/>
</dbReference>
<comment type="similarity">
    <text evidence="1">Belongs to the peptidase C40 family.</text>
</comment>
<dbReference type="AlphaFoldDB" id="A0A7W5FNA9"/>
<dbReference type="Pfam" id="PF07833">
    <property type="entry name" value="Cu_amine_oxidN1"/>
    <property type="match status" value="1"/>
</dbReference>
<feature type="compositionally biased region" description="Low complexity" evidence="5">
    <location>
        <begin position="205"/>
        <end position="215"/>
    </location>
</feature>
<keyword evidence="3 7" id="KW-0378">Hydrolase</keyword>
<dbReference type="PROSITE" id="PS51257">
    <property type="entry name" value="PROKAR_LIPOPROTEIN"/>
    <property type="match status" value="1"/>
</dbReference>
<proteinExistence type="inferred from homology"/>
<evidence type="ECO:0000313" key="8">
    <source>
        <dbReference type="Proteomes" id="UP000570361"/>
    </source>
</evidence>
<feature type="compositionally biased region" description="Gly residues" evidence="5">
    <location>
        <begin position="216"/>
        <end position="231"/>
    </location>
</feature>
<dbReference type="InterPro" id="IPR038765">
    <property type="entry name" value="Papain-like_cys_pep_sf"/>
</dbReference>
<dbReference type="PANTHER" id="PTHR47053:SF1">
    <property type="entry name" value="MUREIN DD-ENDOPEPTIDASE MEPH-RELATED"/>
    <property type="match status" value="1"/>
</dbReference>
<dbReference type="InterPro" id="IPR036582">
    <property type="entry name" value="Mao_N_sf"/>
</dbReference>
<evidence type="ECO:0000256" key="3">
    <source>
        <dbReference type="ARBA" id="ARBA00022801"/>
    </source>
</evidence>
<dbReference type="GO" id="GO:0008234">
    <property type="term" value="F:cysteine-type peptidase activity"/>
    <property type="evidence" value="ECO:0007669"/>
    <property type="project" value="UniProtKB-KW"/>
</dbReference>
<organism evidence="7 8">
    <name type="scientific">Paenibacillus phyllosphaerae</name>
    <dbReference type="NCBI Taxonomy" id="274593"/>
    <lineage>
        <taxon>Bacteria</taxon>
        <taxon>Bacillati</taxon>
        <taxon>Bacillota</taxon>
        <taxon>Bacilli</taxon>
        <taxon>Bacillales</taxon>
        <taxon>Paenibacillaceae</taxon>
        <taxon>Paenibacillus</taxon>
    </lineage>
</organism>
<dbReference type="GO" id="GO:0006508">
    <property type="term" value="P:proteolysis"/>
    <property type="evidence" value="ECO:0007669"/>
    <property type="project" value="UniProtKB-KW"/>
</dbReference>
<comment type="caution">
    <text evidence="7">The sequence shown here is derived from an EMBL/GenBank/DDBJ whole genome shotgun (WGS) entry which is preliminary data.</text>
</comment>
<dbReference type="InterPro" id="IPR000064">
    <property type="entry name" value="NLP_P60_dom"/>
</dbReference>
<protein>
    <submittedName>
        <fullName evidence="7">Cell wall-associated NlpC family hydrolase</fullName>
    </submittedName>
</protein>
<name>A0A7W5FNA9_9BACL</name>
<dbReference type="Gene3D" id="3.90.1720.10">
    <property type="entry name" value="endopeptidase domain like (from Nostoc punctiforme)"/>
    <property type="match status" value="1"/>
</dbReference>
<evidence type="ECO:0000256" key="5">
    <source>
        <dbReference type="SAM" id="MobiDB-lite"/>
    </source>
</evidence>
<keyword evidence="8" id="KW-1185">Reference proteome</keyword>